<evidence type="ECO:0000259" key="11">
    <source>
        <dbReference type="SMART" id="SM00387"/>
    </source>
</evidence>
<dbReference type="SMART" id="SM00387">
    <property type="entry name" value="HATPase_c"/>
    <property type="match status" value="1"/>
</dbReference>
<comment type="catalytic activity">
    <reaction evidence="1">
        <text>ATP + protein L-histidine = ADP + protein N-phospho-L-histidine.</text>
        <dbReference type="EC" id="2.7.13.3"/>
    </reaction>
</comment>
<keyword evidence="7" id="KW-0067">ATP-binding</keyword>
<feature type="domain" description="Histidine kinase/HSP90-like ATPase" evidence="11">
    <location>
        <begin position="188"/>
        <end position="284"/>
    </location>
</feature>
<keyword evidence="9" id="KW-0175">Coiled coil</keyword>
<evidence type="ECO:0000256" key="8">
    <source>
        <dbReference type="ARBA" id="ARBA00023012"/>
    </source>
</evidence>
<dbReference type="SUPFAM" id="SSF55874">
    <property type="entry name" value="ATPase domain of HSP90 chaperone/DNA topoisomerase II/histidine kinase"/>
    <property type="match status" value="1"/>
</dbReference>
<dbReference type="PANTHER" id="PTHR24421">
    <property type="entry name" value="NITRATE/NITRITE SENSOR PROTEIN NARX-RELATED"/>
    <property type="match status" value="1"/>
</dbReference>
<keyword evidence="8" id="KW-0902">Two-component regulatory system</keyword>
<evidence type="ECO:0000256" key="7">
    <source>
        <dbReference type="ARBA" id="ARBA00022840"/>
    </source>
</evidence>
<keyword evidence="5" id="KW-0547">Nucleotide-binding</keyword>
<feature type="coiled-coil region" evidence="9">
    <location>
        <begin position="53"/>
        <end position="80"/>
    </location>
</feature>
<dbReference type="GO" id="GO:0046983">
    <property type="term" value="F:protein dimerization activity"/>
    <property type="evidence" value="ECO:0007669"/>
    <property type="project" value="InterPro"/>
</dbReference>
<dbReference type="AlphaFoldDB" id="A0A0P0R665"/>
<dbReference type="Pfam" id="PF07730">
    <property type="entry name" value="HisKA_3"/>
    <property type="match status" value="1"/>
</dbReference>
<gene>
    <name evidence="12" type="ORF">K788_0008622</name>
</gene>
<keyword evidence="4" id="KW-0808">Transferase</keyword>
<dbReference type="GO" id="GO:0000155">
    <property type="term" value="F:phosphorelay sensor kinase activity"/>
    <property type="evidence" value="ECO:0007669"/>
    <property type="project" value="InterPro"/>
</dbReference>
<dbReference type="KEGG" id="bcai:K788_0008622"/>
<dbReference type="CDD" id="cd16917">
    <property type="entry name" value="HATPase_UhpB-NarQ-NarX-like"/>
    <property type="match status" value="1"/>
</dbReference>
<dbReference type="InterPro" id="IPR050482">
    <property type="entry name" value="Sensor_HK_TwoCompSys"/>
</dbReference>
<keyword evidence="6 12" id="KW-0418">Kinase</keyword>
<evidence type="ECO:0000313" key="13">
    <source>
        <dbReference type="Proteomes" id="UP000019146"/>
    </source>
</evidence>
<feature type="compositionally biased region" description="Low complexity" evidence="10">
    <location>
        <begin position="35"/>
        <end position="47"/>
    </location>
</feature>
<evidence type="ECO:0000256" key="1">
    <source>
        <dbReference type="ARBA" id="ARBA00000085"/>
    </source>
</evidence>
<dbReference type="Gene3D" id="1.20.5.1930">
    <property type="match status" value="1"/>
</dbReference>
<dbReference type="PANTHER" id="PTHR24421:SF10">
    <property type="entry name" value="NITRATE_NITRITE SENSOR PROTEIN NARQ"/>
    <property type="match status" value="1"/>
</dbReference>
<evidence type="ECO:0000256" key="4">
    <source>
        <dbReference type="ARBA" id="ARBA00022679"/>
    </source>
</evidence>
<dbReference type="Gene3D" id="3.30.565.10">
    <property type="entry name" value="Histidine kinase-like ATPase, C-terminal domain"/>
    <property type="match status" value="1"/>
</dbReference>
<evidence type="ECO:0000256" key="9">
    <source>
        <dbReference type="SAM" id="Coils"/>
    </source>
</evidence>
<dbReference type="GO" id="GO:0016020">
    <property type="term" value="C:membrane"/>
    <property type="evidence" value="ECO:0007669"/>
    <property type="project" value="InterPro"/>
</dbReference>
<dbReference type="InterPro" id="IPR036890">
    <property type="entry name" value="HATPase_C_sf"/>
</dbReference>
<evidence type="ECO:0000256" key="10">
    <source>
        <dbReference type="SAM" id="MobiDB-lite"/>
    </source>
</evidence>
<dbReference type="GO" id="GO:0005524">
    <property type="term" value="F:ATP binding"/>
    <property type="evidence" value="ECO:0007669"/>
    <property type="project" value="UniProtKB-KW"/>
</dbReference>
<accession>A0A0P0R665</accession>
<feature type="region of interest" description="Disordered" evidence="10">
    <location>
        <begin position="1"/>
        <end position="47"/>
    </location>
</feature>
<evidence type="ECO:0000256" key="3">
    <source>
        <dbReference type="ARBA" id="ARBA00022553"/>
    </source>
</evidence>
<dbReference type="InterPro" id="IPR003594">
    <property type="entry name" value="HATPase_dom"/>
</dbReference>
<keyword evidence="3" id="KW-0597">Phosphoprotein</keyword>
<evidence type="ECO:0000256" key="5">
    <source>
        <dbReference type="ARBA" id="ARBA00022741"/>
    </source>
</evidence>
<evidence type="ECO:0000256" key="6">
    <source>
        <dbReference type="ARBA" id="ARBA00022777"/>
    </source>
</evidence>
<dbReference type="GeneID" id="69967644"/>
<feature type="compositionally biased region" description="Low complexity" evidence="10">
    <location>
        <begin position="13"/>
        <end position="28"/>
    </location>
</feature>
<organism evidence="12 13">
    <name type="scientific">Paraburkholderia caribensis MBA4</name>
    <dbReference type="NCBI Taxonomy" id="1323664"/>
    <lineage>
        <taxon>Bacteria</taxon>
        <taxon>Pseudomonadati</taxon>
        <taxon>Pseudomonadota</taxon>
        <taxon>Betaproteobacteria</taxon>
        <taxon>Burkholderiales</taxon>
        <taxon>Burkholderiaceae</taxon>
        <taxon>Paraburkholderia</taxon>
    </lineage>
</organism>
<evidence type="ECO:0000313" key="12">
    <source>
        <dbReference type="EMBL" id="ALL63384.1"/>
    </source>
</evidence>
<dbReference type="EC" id="2.7.13.3" evidence="2"/>
<dbReference type="InterPro" id="IPR011712">
    <property type="entry name" value="Sig_transdc_His_kin_sub3_dim/P"/>
</dbReference>
<name>A0A0P0R665_9BURK</name>
<evidence type="ECO:0000256" key="2">
    <source>
        <dbReference type="ARBA" id="ARBA00012438"/>
    </source>
</evidence>
<proteinExistence type="predicted"/>
<reference evidence="12 13" key="1">
    <citation type="journal article" date="2014" name="Genome Announc.">
        <title>Draft Genome Sequence of the Haloacid-Degrading Burkholderia caribensis Strain MBA4.</title>
        <authorList>
            <person name="Pan Y."/>
            <person name="Kong K.F."/>
            <person name="Tsang J.S."/>
        </authorList>
    </citation>
    <scope>NUCLEOTIDE SEQUENCE [LARGE SCALE GENOMIC DNA]</scope>
    <source>
        <strain evidence="12 13">MBA4</strain>
    </source>
</reference>
<dbReference type="Proteomes" id="UP000019146">
    <property type="component" value="Chromosome 1"/>
</dbReference>
<dbReference type="Pfam" id="PF02518">
    <property type="entry name" value="HATPase_c"/>
    <property type="match status" value="1"/>
</dbReference>
<sequence>MDSSIVVPMHVHGAAGRASDATRASSASARRRSGKAAIANHANPDATADAAARTASSDELARLQARVRELATELMHTQETTRRHVAQELHDSLGAELTAARFALAGVETWLPADAPSQCTAALATAQRSLDAVTEAAQQAVGDLHSPTLDKGIVCALSHWTNSFAARTGLRMSFVCAADARLTRLSADASLAVFRVAQEALNNVAKHARASGADMRIETTAQHLSIVVSDDGVGIPAHAGQDERQFGLAGMRARCNAFDGELRVAASAGQARGTTVHARFEWKALLGNAPRARRTAIRL</sequence>
<dbReference type="EMBL" id="CP012746">
    <property type="protein sequence ID" value="ALL63384.1"/>
    <property type="molecule type" value="Genomic_DNA"/>
</dbReference>
<protein>
    <recommendedName>
        <fullName evidence="2">histidine kinase</fullName>
        <ecNumber evidence="2">2.7.13.3</ecNumber>
    </recommendedName>
</protein>
<dbReference type="RefSeq" id="WP_035987109.1">
    <property type="nucleotide sequence ID" value="NZ_CP012746.1"/>
</dbReference>